<dbReference type="Proteomes" id="UP000265882">
    <property type="component" value="Unassembled WGS sequence"/>
</dbReference>
<dbReference type="Pfam" id="PF00753">
    <property type="entry name" value="Lactamase_B"/>
    <property type="match status" value="1"/>
</dbReference>
<dbReference type="PANTHER" id="PTHR43223:SF2">
    <property type="entry name" value="METALLO-BETA-LACTAMASE DOMAIN-CONTAINING PROTEIN"/>
    <property type="match status" value="1"/>
</dbReference>
<keyword evidence="3" id="KW-0378">Hydrolase</keyword>
<reference evidence="3 4" key="1">
    <citation type="journal article" date="2017" name="ISME J.">
        <title>Energy and carbon metabolisms in a deep terrestrial subsurface fluid microbial community.</title>
        <authorList>
            <person name="Momper L."/>
            <person name="Jungbluth S.P."/>
            <person name="Lee M.D."/>
            <person name="Amend J.P."/>
        </authorList>
    </citation>
    <scope>NUCLEOTIDE SEQUENCE [LARGE SCALE GENOMIC DNA]</scope>
    <source>
        <strain evidence="3">SURF_5</strain>
    </source>
</reference>
<feature type="region of interest" description="Disordered" evidence="1">
    <location>
        <begin position="61"/>
        <end position="93"/>
    </location>
</feature>
<dbReference type="GO" id="GO:0046983">
    <property type="term" value="F:protein dimerization activity"/>
    <property type="evidence" value="ECO:0007669"/>
    <property type="project" value="InterPro"/>
</dbReference>
<dbReference type="InterPro" id="IPR036866">
    <property type="entry name" value="RibonucZ/Hydroxyglut_hydro"/>
</dbReference>
<dbReference type="InterPro" id="IPR052195">
    <property type="entry name" value="Bact_Alkyl/Aryl-Sulfatase"/>
</dbReference>
<evidence type="ECO:0000313" key="4">
    <source>
        <dbReference type="Proteomes" id="UP000265882"/>
    </source>
</evidence>
<name>A0A3A4P0C1_ABYX5</name>
<dbReference type="Gene3D" id="1.25.40.880">
    <property type="entry name" value="Alkyl sulfatase, dimerisation domain"/>
    <property type="match status" value="1"/>
</dbReference>
<dbReference type="CDD" id="cd16282">
    <property type="entry name" value="metallo-hydrolase-like_MBL-fold"/>
    <property type="match status" value="1"/>
</dbReference>
<protein>
    <submittedName>
        <fullName evidence="3">MBL fold metallo-hydrolase</fullName>
    </submittedName>
</protein>
<sequence>MDGNRGNVPRAPRIFRRYLLDHQNLSRRRFRSISFRFLRNQAQWELTSAFSAGYDTRIYPTSLKRSTKMPPKRKKTAPAPRNPRVSPPRPEKDQAIQVINFGDVYFEHPRPDVHVARILISNASWIDTTEGAVVVDTLLHPALGRKMLEEIRKTAGQVKYIVYTHGHLDHVGGASAFLEDAPKVIAHRYVTDRFEKYRILSEHRERIAQMQFNFAFHADRAASFVNPTQVYDETLTFKLGDKTFELNHARAETDDATWVFVPEIETAFVGDLIIAGFPNIGNPFKPTRFALPWARALEAVRVKNPKMLVAHGGHAVYQGDDVKELLDVTIEAIHSIHDQVVDFINKDVPLDEMIHMVNLPEHLKDHRYLRFLYSRPEFAVQNIYRWYHGYFDHNPAHLLPRPEREVNNEIFRLIGDREAILKRSRRLLARGKGQLALQVLDVLLNHDPNDVAARKLHIKILGILCEQDYCLMSRNTWVYFMEKDKKLLKIESRHVE</sequence>
<evidence type="ECO:0000313" key="3">
    <source>
        <dbReference type="EMBL" id="RJP26183.1"/>
    </source>
</evidence>
<dbReference type="SUPFAM" id="SSF56281">
    <property type="entry name" value="Metallo-hydrolase/oxidoreductase"/>
    <property type="match status" value="1"/>
</dbReference>
<dbReference type="EMBL" id="QZKU01000012">
    <property type="protein sequence ID" value="RJP26183.1"/>
    <property type="molecule type" value="Genomic_DNA"/>
</dbReference>
<accession>A0A3A4P0C1</accession>
<feature type="domain" description="Metallo-beta-lactamase" evidence="2">
    <location>
        <begin position="120"/>
        <end position="314"/>
    </location>
</feature>
<dbReference type="GO" id="GO:0016787">
    <property type="term" value="F:hydrolase activity"/>
    <property type="evidence" value="ECO:0007669"/>
    <property type="project" value="UniProtKB-KW"/>
</dbReference>
<dbReference type="InterPro" id="IPR038536">
    <property type="entry name" value="Alkyl/aryl-sulf_dimr_sf"/>
</dbReference>
<evidence type="ECO:0000259" key="2">
    <source>
        <dbReference type="SMART" id="SM00849"/>
    </source>
</evidence>
<dbReference type="InterPro" id="IPR001279">
    <property type="entry name" value="Metallo-B-lactamas"/>
</dbReference>
<organism evidence="3 4">
    <name type="scientific">Abyssobacteria bacterium (strain SURF_5)</name>
    <dbReference type="NCBI Taxonomy" id="2093360"/>
    <lineage>
        <taxon>Bacteria</taxon>
        <taxon>Pseudomonadati</taxon>
        <taxon>Candidatus Hydrogenedentota</taxon>
        <taxon>Candidatus Abyssobacteria</taxon>
    </lineage>
</organism>
<comment type="caution">
    <text evidence="3">The sequence shown here is derived from an EMBL/GenBank/DDBJ whole genome shotgun (WGS) entry which is preliminary data.</text>
</comment>
<proteinExistence type="predicted"/>
<dbReference type="Gene3D" id="3.60.15.30">
    <property type="entry name" value="Metallo-beta-lactamase domain"/>
    <property type="match status" value="1"/>
</dbReference>
<dbReference type="Pfam" id="PF14863">
    <property type="entry name" value="Alkyl_sulf_dimr"/>
    <property type="match status" value="1"/>
</dbReference>
<evidence type="ECO:0000256" key="1">
    <source>
        <dbReference type="SAM" id="MobiDB-lite"/>
    </source>
</evidence>
<dbReference type="PANTHER" id="PTHR43223">
    <property type="entry name" value="ALKYL/ARYL-SULFATASE"/>
    <property type="match status" value="1"/>
</dbReference>
<dbReference type="AlphaFoldDB" id="A0A3A4P0C1"/>
<dbReference type="SMART" id="SM00849">
    <property type="entry name" value="Lactamase_B"/>
    <property type="match status" value="1"/>
</dbReference>
<feature type="compositionally biased region" description="Basic residues" evidence="1">
    <location>
        <begin position="65"/>
        <end position="76"/>
    </location>
</feature>
<gene>
    <name evidence="3" type="ORF">C4520_01090</name>
</gene>
<dbReference type="InterPro" id="IPR029228">
    <property type="entry name" value="Alkyl_sulf_dimr"/>
</dbReference>